<evidence type="ECO:0000259" key="5">
    <source>
        <dbReference type="PROSITE" id="PS50893"/>
    </source>
</evidence>
<keyword evidence="7" id="KW-1185">Reference proteome</keyword>
<evidence type="ECO:0000256" key="2">
    <source>
        <dbReference type="ARBA" id="ARBA00022448"/>
    </source>
</evidence>
<dbReference type="SMART" id="SM00382">
    <property type="entry name" value="AAA"/>
    <property type="match status" value="1"/>
</dbReference>
<name>A0ABW8UF93_9LACO</name>
<comment type="similarity">
    <text evidence="1">Belongs to the ABC transporter superfamily.</text>
</comment>
<dbReference type="InterPro" id="IPR017871">
    <property type="entry name" value="ABC_transporter-like_CS"/>
</dbReference>
<reference evidence="6 7" key="1">
    <citation type="submission" date="2024-08" db="EMBL/GenBank/DDBJ databases">
        <authorList>
            <person name="Arias E."/>
        </authorList>
    </citation>
    <scope>NUCLEOTIDE SEQUENCE [LARGE SCALE GENOMIC DNA]</scope>
    <source>
        <strain evidence="6 7">FAM 25317</strain>
    </source>
</reference>
<dbReference type="SUPFAM" id="SSF52540">
    <property type="entry name" value="P-loop containing nucleoside triphosphate hydrolases"/>
    <property type="match status" value="1"/>
</dbReference>
<evidence type="ECO:0000313" key="7">
    <source>
        <dbReference type="Proteomes" id="UP001625389"/>
    </source>
</evidence>
<feature type="domain" description="ABC transporter" evidence="5">
    <location>
        <begin position="4"/>
        <end position="241"/>
    </location>
</feature>
<protein>
    <submittedName>
        <fullName evidence="6">ABC transporter ATP-binding protein</fullName>
    </submittedName>
</protein>
<evidence type="ECO:0000313" key="6">
    <source>
        <dbReference type="EMBL" id="MFL2028549.1"/>
    </source>
</evidence>
<proteinExistence type="inferred from homology"/>
<dbReference type="PROSITE" id="PS50893">
    <property type="entry name" value="ABC_TRANSPORTER_2"/>
    <property type="match status" value="1"/>
</dbReference>
<dbReference type="GO" id="GO:0005524">
    <property type="term" value="F:ATP binding"/>
    <property type="evidence" value="ECO:0007669"/>
    <property type="project" value="UniProtKB-KW"/>
</dbReference>
<dbReference type="RefSeq" id="WP_407136951.1">
    <property type="nucleotide sequence ID" value="NZ_JBGQPK010000006.1"/>
</dbReference>
<gene>
    <name evidence="6" type="ORF">ACEN34_02855</name>
</gene>
<dbReference type="InterPro" id="IPR003439">
    <property type="entry name" value="ABC_transporter-like_ATP-bd"/>
</dbReference>
<dbReference type="Gene3D" id="3.40.50.300">
    <property type="entry name" value="P-loop containing nucleotide triphosphate hydrolases"/>
    <property type="match status" value="1"/>
</dbReference>
<dbReference type="PROSITE" id="PS00211">
    <property type="entry name" value="ABC_TRANSPORTER_1"/>
    <property type="match status" value="1"/>
</dbReference>
<dbReference type="EMBL" id="JBGQPK010000006">
    <property type="protein sequence ID" value="MFL2028549.1"/>
    <property type="molecule type" value="Genomic_DNA"/>
</dbReference>
<accession>A0ABW8UF93</accession>
<keyword evidence="4 6" id="KW-0067">ATP-binding</keyword>
<dbReference type="InterPro" id="IPR050153">
    <property type="entry name" value="Metal_Ion_Import_ABC"/>
</dbReference>
<evidence type="ECO:0000256" key="1">
    <source>
        <dbReference type="ARBA" id="ARBA00005417"/>
    </source>
</evidence>
<dbReference type="InterPro" id="IPR027417">
    <property type="entry name" value="P-loop_NTPase"/>
</dbReference>
<evidence type="ECO:0000256" key="3">
    <source>
        <dbReference type="ARBA" id="ARBA00022741"/>
    </source>
</evidence>
<organism evidence="6 7">
    <name type="scientific">Loigolactobacillus zhaoyuanensis</name>
    <dbReference type="NCBI Taxonomy" id="2486017"/>
    <lineage>
        <taxon>Bacteria</taxon>
        <taxon>Bacillati</taxon>
        <taxon>Bacillota</taxon>
        <taxon>Bacilli</taxon>
        <taxon>Lactobacillales</taxon>
        <taxon>Lactobacillaceae</taxon>
        <taxon>Loigolactobacillus</taxon>
    </lineage>
</organism>
<comment type="caution">
    <text evidence="6">The sequence shown here is derived from an EMBL/GenBank/DDBJ whole genome shotgun (WGS) entry which is preliminary data.</text>
</comment>
<dbReference type="Pfam" id="PF00005">
    <property type="entry name" value="ABC_tran"/>
    <property type="match status" value="1"/>
</dbReference>
<dbReference type="Proteomes" id="UP001625389">
    <property type="component" value="Unassembled WGS sequence"/>
</dbReference>
<dbReference type="PANTHER" id="PTHR42734">
    <property type="entry name" value="METAL TRANSPORT SYSTEM ATP-BINDING PROTEIN TM_0124-RELATED"/>
    <property type="match status" value="1"/>
</dbReference>
<dbReference type="InterPro" id="IPR003593">
    <property type="entry name" value="AAA+_ATPase"/>
</dbReference>
<keyword evidence="2" id="KW-0813">Transport</keyword>
<dbReference type="CDD" id="cd03214">
    <property type="entry name" value="ABC_Iron-Siderophores_B12_Hemin"/>
    <property type="match status" value="1"/>
</dbReference>
<sequence length="268" mass="28942">MTELTAKGLSFGYAKTPLFSDIDFQLHSGQIHCILGPNGVGKSTLLNCLAGVYRPTSGAVMLDDQPLAKVTPAARARKIAYVPQMSSERTPVSFSLRDYVLLGRAPYLGLLAAPSQRDIAQADKLLQRFGLAARAENSYSAVSGGQQQLASIVRALLQEPALIIFDEPTSALDVANQVRVLQLIRQLAHDGYGIVLTTHDPNQALLLNDQVSTLAQDGQWHSGAAANILTSENLSQVYQLPLQVIELPNNHQKTCIVDQAAFRSLQGD</sequence>
<keyword evidence="3" id="KW-0547">Nucleotide-binding</keyword>
<evidence type="ECO:0000256" key="4">
    <source>
        <dbReference type="ARBA" id="ARBA00022840"/>
    </source>
</evidence>
<dbReference type="PANTHER" id="PTHR42734:SF6">
    <property type="entry name" value="MOLYBDATE IMPORT ATP-BINDING PROTEIN MOLC"/>
    <property type="match status" value="1"/>
</dbReference>